<dbReference type="EMBL" id="MU857668">
    <property type="protein sequence ID" value="KAK4246742.1"/>
    <property type="molecule type" value="Genomic_DNA"/>
</dbReference>
<evidence type="ECO:0000313" key="2">
    <source>
        <dbReference type="Proteomes" id="UP001303647"/>
    </source>
</evidence>
<comment type="caution">
    <text evidence="1">The sequence shown here is derived from an EMBL/GenBank/DDBJ whole genome shotgun (WGS) entry which is preliminary data.</text>
</comment>
<dbReference type="Proteomes" id="UP001303647">
    <property type="component" value="Unassembled WGS sequence"/>
</dbReference>
<keyword evidence="2" id="KW-1185">Reference proteome</keyword>
<protein>
    <submittedName>
        <fullName evidence="1">Uncharacterized protein</fullName>
    </submittedName>
</protein>
<sequence>VAQSYQSSSVGSREFSLRLLQMISIVYHDVAVHLYTKYDGGIRKSPPDFNPQIPTPIPPPGMNFPPLPKMPRRPAEFFHESYMAWKHYPHGTADVVGYWAEHQLFGAVVLFDWGTPGTEVTRCALTLPQPYAANMMAWLKDVYIQPIGRHHIFKLSEAQIRNCIPTPLLEPSPGRHDGSETFRFQAGKYAIRIDPL</sequence>
<name>A0AAN7CT15_9PEZI</name>
<proteinExistence type="predicted"/>
<gene>
    <name evidence="1" type="ORF">C7999DRAFT_15186</name>
</gene>
<accession>A0AAN7CT15</accession>
<organism evidence="1 2">
    <name type="scientific">Corynascus novoguineensis</name>
    <dbReference type="NCBI Taxonomy" id="1126955"/>
    <lineage>
        <taxon>Eukaryota</taxon>
        <taxon>Fungi</taxon>
        <taxon>Dikarya</taxon>
        <taxon>Ascomycota</taxon>
        <taxon>Pezizomycotina</taxon>
        <taxon>Sordariomycetes</taxon>
        <taxon>Sordariomycetidae</taxon>
        <taxon>Sordariales</taxon>
        <taxon>Chaetomiaceae</taxon>
        <taxon>Corynascus</taxon>
    </lineage>
</organism>
<feature type="non-terminal residue" evidence="1">
    <location>
        <position position="1"/>
    </location>
</feature>
<evidence type="ECO:0000313" key="1">
    <source>
        <dbReference type="EMBL" id="KAK4246742.1"/>
    </source>
</evidence>
<reference evidence="1" key="2">
    <citation type="submission" date="2023-05" db="EMBL/GenBank/DDBJ databases">
        <authorList>
            <consortium name="Lawrence Berkeley National Laboratory"/>
            <person name="Steindorff A."/>
            <person name="Hensen N."/>
            <person name="Bonometti L."/>
            <person name="Westerberg I."/>
            <person name="Brannstrom I.O."/>
            <person name="Guillou S."/>
            <person name="Cros-Aarteil S."/>
            <person name="Calhoun S."/>
            <person name="Haridas S."/>
            <person name="Kuo A."/>
            <person name="Mondo S."/>
            <person name="Pangilinan J."/>
            <person name="Riley R."/>
            <person name="Labutti K."/>
            <person name="Andreopoulos B."/>
            <person name="Lipzen A."/>
            <person name="Chen C."/>
            <person name="Yanf M."/>
            <person name="Daum C."/>
            <person name="Ng V."/>
            <person name="Clum A."/>
            <person name="Ohm R."/>
            <person name="Martin F."/>
            <person name="Silar P."/>
            <person name="Natvig D."/>
            <person name="Lalanne C."/>
            <person name="Gautier V."/>
            <person name="Ament-Velasquez S.L."/>
            <person name="Kruys A."/>
            <person name="Hutchinson M.I."/>
            <person name="Powell A.J."/>
            <person name="Barry K."/>
            <person name="Miller A.N."/>
            <person name="Grigoriev I.V."/>
            <person name="Debuchy R."/>
            <person name="Gladieux P."/>
            <person name="Thoren M.H."/>
            <person name="Johannesson H."/>
        </authorList>
    </citation>
    <scope>NUCLEOTIDE SEQUENCE</scope>
    <source>
        <strain evidence="1">CBS 359.72</strain>
    </source>
</reference>
<dbReference type="AlphaFoldDB" id="A0AAN7CT15"/>
<reference evidence="1" key="1">
    <citation type="journal article" date="2023" name="Mol. Phylogenet. Evol.">
        <title>Genome-scale phylogeny and comparative genomics of the fungal order Sordariales.</title>
        <authorList>
            <person name="Hensen N."/>
            <person name="Bonometti L."/>
            <person name="Westerberg I."/>
            <person name="Brannstrom I.O."/>
            <person name="Guillou S."/>
            <person name="Cros-Aarteil S."/>
            <person name="Calhoun S."/>
            <person name="Haridas S."/>
            <person name="Kuo A."/>
            <person name="Mondo S."/>
            <person name="Pangilinan J."/>
            <person name="Riley R."/>
            <person name="LaButti K."/>
            <person name="Andreopoulos B."/>
            <person name="Lipzen A."/>
            <person name="Chen C."/>
            <person name="Yan M."/>
            <person name="Daum C."/>
            <person name="Ng V."/>
            <person name="Clum A."/>
            <person name="Steindorff A."/>
            <person name="Ohm R.A."/>
            <person name="Martin F."/>
            <person name="Silar P."/>
            <person name="Natvig D.O."/>
            <person name="Lalanne C."/>
            <person name="Gautier V."/>
            <person name="Ament-Velasquez S.L."/>
            <person name="Kruys A."/>
            <person name="Hutchinson M.I."/>
            <person name="Powell A.J."/>
            <person name="Barry K."/>
            <person name="Miller A.N."/>
            <person name="Grigoriev I.V."/>
            <person name="Debuchy R."/>
            <person name="Gladieux P."/>
            <person name="Hiltunen Thoren M."/>
            <person name="Johannesson H."/>
        </authorList>
    </citation>
    <scope>NUCLEOTIDE SEQUENCE</scope>
    <source>
        <strain evidence="1">CBS 359.72</strain>
    </source>
</reference>